<dbReference type="InterPro" id="IPR014825">
    <property type="entry name" value="DNA_alkylation"/>
</dbReference>
<organism evidence="1 2">
    <name type="scientific">Roseibium hamelinense</name>
    <dbReference type="NCBI Taxonomy" id="150831"/>
    <lineage>
        <taxon>Bacteria</taxon>
        <taxon>Pseudomonadati</taxon>
        <taxon>Pseudomonadota</taxon>
        <taxon>Alphaproteobacteria</taxon>
        <taxon>Hyphomicrobiales</taxon>
        <taxon>Stappiaceae</taxon>
        <taxon>Roseibium</taxon>
    </lineage>
</organism>
<dbReference type="Pfam" id="PF08713">
    <property type="entry name" value="DNA_alkylation"/>
    <property type="match status" value="1"/>
</dbReference>
<reference evidence="1 2" key="1">
    <citation type="submission" date="2019-07" db="EMBL/GenBank/DDBJ databases">
        <title>Genomic Encyclopedia of Archaeal and Bacterial Type Strains, Phase II (KMG-II): from individual species to whole genera.</title>
        <authorList>
            <person name="Goeker M."/>
        </authorList>
    </citation>
    <scope>NUCLEOTIDE SEQUENCE [LARGE SCALE GENOMIC DNA]</scope>
    <source>
        <strain evidence="1 2">ATCC BAA-252</strain>
    </source>
</reference>
<dbReference type="Gene3D" id="1.25.40.290">
    <property type="entry name" value="ARM repeat domains"/>
    <property type="match status" value="1"/>
</dbReference>
<accession>A0A562T1Y0</accession>
<dbReference type="AlphaFoldDB" id="A0A562T1Y0"/>
<evidence type="ECO:0000313" key="2">
    <source>
        <dbReference type="Proteomes" id="UP000320593"/>
    </source>
</evidence>
<protein>
    <submittedName>
        <fullName evidence="1">DNA-3-methylpurine glycosylase</fullName>
    </submittedName>
</protein>
<evidence type="ECO:0000313" key="1">
    <source>
        <dbReference type="EMBL" id="TWI87168.1"/>
    </source>
</evidence>
<dbReference type="SUPFAM" id="SSF48371">
    <property type="entry name" value="ARM repeat"/>
    <property type="match status" value="1"/>
</dbReference>
<dbReference type="EMBL" id="VLLF01000005">
    <property type="protein sequence ID" value="TWI87168.1"/>
    <property type="molecule type" value="Genomic_DNA"/>
</dbReference>
<dbReference type="OrthoDB" id="9797162at2"/>
<dbReference type="InterPro" id="IPR016024">
    <property type="entry name" value="ARM-type_fold"/>
</dbReference>
<keyword evidence="2" id="KW-1185">Reference proteome</keyword>
<proteinExistence type="predicted"/>
<dbReference type="Proteomes" id="UP000320593">
    <property type="component" value="Unassembled WGS sequence"/>
</dbReference>
<name>A0A562T1Y0_9HYPH</name>
<gene>
    <name evidence="1" type="ORF">JM93_02407</name>
</gene>
<dbReference type="RefSeq" id="WP_145343528.1">
    <property type="nucleotide sequence ID" value="NZ_SMLY01000082.1"/>
</dbReference>
<sequence>MEPFKNKISKDLALLFAEQLEQHLPEFEKSAFLREILPELPALELKQRAACIAAALDKFLPTDLHARFQVIENLLHPDDQGAGIERCSDQNGIRGWGIMPLGMVVSRSGLSDFDASFALLRELTKRATAEFDVRPFLDADQDTALDILSLWVADPNMHVRRLVSEGTRPRLPWGMQLKKLIEDPSPTLPLLEALRDDPADYVRRSVANHLNDIAKDHPDLVADLAAMWLRDADLNRQRLVWHACRTLIKRGHEGAMRAFGLHAPQLEVRGPHLDSEVVSYGGEIDFEVELTSKGGSGQSLILDYLLFFKKANGSLAAKVFKWATLALQPGETVRLRRKHAIKPITTRKYYPGVQAVGLRINGQDFGFSEFELRMNSETA</sequence>
<comment type="caution">
    <text evidence="1">The sequence shown here is derived from an EMBL/GenBank/DDBJ whole genome shotgun (WGS) entry which is preliminary data.</text>
</comment>